<evidence type="ECO:0000313" key="8">
    <source>
        <dbReference type="EMBL" id="SFE33719.1"/>
    </source>
</evidence>
<protein>
    <submittedName>
        <fullName evidence="8">RNA polymerase sigma-70 factor, ECF subfamily</fullName>
    </submittedName>
</protein>
<gene>
    <name evidence="8" type="ORF">SAMN05216251_102534</name>
</gene>
<keyword evidence="4" id="KW-0804">Transcription</keyword>
<keyword evidence="2" id="KW-0805">Transcription regulation</keyword>
<dbReference type="InterPro" id="IPR014284">
    <property type="entry name" value="RNA_pol_sigma-70_dom"/>
</dbReference>
<feature type="region of interest" description="Disordered" evidence="5">
    <location>
        <begin position="163"/>
        <end position="185"/>
    </location>
</feature>
<evidence type="ECO:0000256" key="3">
    <source>
        <dbReference type="ARBA" id="ARBA00023082"/>
    </source>
</evidence>
<dbReference type="InterPro" id="IPR036388">
    <property type="entry name" value="WH-like_DNA-bd_sf"/>
</dbReference>
<dbReference type="EMBL" id="FONG01000002">
    <property type="protein sequence ID" value="SFE33719.1"/>
    <property type="molecule type" value="Genomic_DNA"/>
</dbReference>
<proteinExistence type="inferred from homology"/>
<dbReference type="OrthoDB" id="4184921at2"/>
<feature type="domain" description="RNA polymerase sigma-70 region 2" evidence="6">
    <location>
        <begin position="10"/>
        <end position="75"/>
    </location>
</feature>
<dbReference type="InterPro" id="IPR013325">
    <property type="entry name" value="RNA_pol_sigma_r2"/>
</dbReference>
<evidence type="ECO:0000259" key="7">
    <source>
        <dbReference type="Pfam" id="PF08281"/>
    </source>
</evidence>
<reference evidence="8 9" key="1">
    <citation type="submission" date="2016-10" db="EMBL/GenBank/DDBJ databases">
        <authorList>
            <person name="de Groot N.N."/>
        </authorList>
    </citation>
    <scope>NUCLEOTIDE SEQUENCE [LARGE SCALE GENOMIC DNA]</scope>
    <source>
        <strain evidence="8 9">CGMCC 4.3510</strain>
    </source>
</reference>
<dbReference type="PANTHER" id="PTHR43133:SF25">
    <property type="entry name" value="RNA POLYMERASE SIGMA FACTOR RFAY-RELATED"/>
    <property type="match status" value="1"/>
</dbReference>
<dbReference type="InterPro" id="IPR007627">
    <property type="entry name" value="RNA_pol_sigma70_r2"/>
</dbReference>
<dbReference type="SUPFAM" id="SSF88659">
    <property type="entry name" value="Sigma3 and sigma4 domains of RNA polymerase sigma factors"/>
    <property type="match status" value="1"/>
</dbReference>
<dbReference type="Gene3D" id="1.10.1740.10">
    <property type="match status" value="1"/>
</dbReference>
<organism evidence="8 9">
    <name type="scientific">Actinacidiphila alni</name>
    <dbReference type="NCBI Taxonomy" id="380248"/>
    <lineage>
        <taxon>Bacteria</taxon>
        <taxon>Bacillati</taxon>
        <taxon>Actinomycetota</taxon>
        <taxon>Actinomycetes</taxon>
        <taxon>Kitasatosporales</taxon>
        <taxon>Streptomycetaceae</taxon>
        <taxon>Actinacidiphila</taxon>
    </lineage>
</organism>
<feature type="domain" description="RNA polymerase sigma factor 70 region 4 type 2" evidence="7">
    <location>
        <begin position="107"/>
        <end position="159"/>
    </location>
</feature>
<dbReference type="GO" id="GO:0006352">
    <property type="term" value="P:DNA-templated transcription initiation"/>
    <property type="evidence" value="ECO:0007669"/>
    <property type="project" value="InterPro"/>
</dbReference>
<dbReference type="SUPFAM" id="SSF88946">
    <property type="entry name" value="Sigma2 domain of RNA polymerase sigma factors"/>
    <property type="match status" value="1"/>
</dbReference>
<dbReference type="RefSeq" id="WP_093712164.1">
    <property type="nucleotide sequence ID" value="NZ_FONG01000002.1"/>
</dbReference>
<dbReference type="GO" id="GO:0016987">
    <property type="term" value="F:sigma factor activity"/>
    <property type="evidence" value="ECO:0007669"/>
    <property type="project" value="UniProtKB-KW"/>
</dbReference>
<evidence type="ECO:0000313" key="9">
    <source>
        <dbReference type="Proteomes" id="UP000199323"/>
    </source>
</evidence>
<evidence type="ECO:0000256" key="1">
    <source>
        <dbReference type="ARBA" id="ARBA00010641"/>
    </source>
</evidence>
<evidence type="ECO:0000259" key="6">
    <source>
        <dbReference type="Pfam" id="PF04542"/>
    </source>
</evidence>
<dbReference type="AlphaFoldDB" id="A0A1I1ZPT6"/>
<dbReference type="STRING" id="380248.SAMN05216251_102534"/>
<dbReference type="Pfam" id="PF04542">
    <property type="entry name" value="Sigma70_r2"/>
    <property type="match status" value="1"/>
</dbReference>
<dbReference type="InterPro" id="IPR039425">
    <property type="entry name" value="RNA_pol_sigma-70-like"/>
</dbReference>
<dbReference type="Gene3D" id="1.10.10.10">
    <property type="entry name" value="Winged helix-like DNA-binding domain superfamily/Winged helix DNA-binding domain"/>
    <property type="match status" value="1"/>
</dbReference>
<dbReference type="InterPro" id="IPR013249">
    <property type="entry name" value="RNA_pol_sigma70_r4_t2"/>
</dbReference>
<dbReference type="InterPro" id="IPR013324">
    <property type="entry name" value="RNA_pol_sigma_r3/r4-like"/>
</dbReference>
<dbReference type="Proteomes" id="UP000199323">
    <property type="component" value="Unassembled WGS sequence"/>
</dbReference>
<comment type="similarity">
    <text evidence="1">Belongs to the sigma-70 factor family. ECF subfamily.</text>
</comment>
<sequence>METEDEFGLIYERCYADVYRYVARRAGAGDAADLTADVFTVAWRRFAVLPRDRPLPWLYTTARNVLANHVRARAKEADASGRAARAAAADSAGTAEPDVADRVSGRAAVRQAWQGLSERDREVLALIGWEGLSVKDAARAAGCSPAAFSVRLMRARARLRRRLAGADQDRGSTSDVFARESGVTP</sequence>
<dbReference type="PANTHER" id="PTHR43133">
    <property type="entry name" value="RNA POLYMERASE ECF-TYPE SIGMA FACTO"/>
    <property type="match status" value="1"/>
</dbReference>
<name>A0A1I1ZPT6_9ACTN</name>
<keyword evidence="9" id="KW-1185">Reference proteome</keyword>
<dbReference type="Pfam" id="PF08281">
    <property type="entry name" value="Sigma70_r4_2"/>
    <property type="match status" value="1"/>
</dbReference>
<evidence type="ECO:0000256" key="2">
    <source>
        <dbReference type="ARBA" id="ARBA00023015"/>
    </source>
</evidence>
<accession>A0A1I1ZPT6</accession>
<evidence type="ECO:0000256" key="4">
    <source>
        <dbReference type="ARBA" id="ARBA00023163"/>
    </source>
</evidence>
<keyword evidence="3" id="KW-0731">Sigma factor</keyword>
<dbReference type="GO" id="GO:0003677">
    <property type="term" value="F:DNA binding"/>
    <property type="evidence" value="ECO:0007669"/>
    <property type="project" value="InterPro"/>
</dbReference>
<evidence type="ECO:0000256" key="5">
    <source>
        <dbReference type="SAM" id="MobiDB-lite"/>
    </source>
</evidence>
<dbReference type="NCBIfam" id="TIGR02937">
    <property type="entry name" value="sigma70-ECF"/>
    <property type="match status" value="1"/>
</dbReference>